<dbReference type="STRING" id="1117647.M5M_02905"/>
<keyword evidence="3" id="KW-1185">Reference proteome</keyword>
<evidence type="ECO:0008006" key="4">
    <source>
        <dbReference type="Google" id="ProtNLM"/>
    </source>
</evidence>
<sequence>MMIRHAITYLMIALLAVQSVVASADAHQLHQSGTEHLTFDHEQEPTHNPETDQEIKSSATLGSISFDCHHCCHCHGHGAMIFAESELHLVALFLGNGPVSYNAIYTLGIPPSLYRPPIA</sequence>
<reference evidence="2 3" key="1">
    <citation type="journal article" date="2013" name="Genome Announc.">
        <title>Complete genome sequence of Simiduia agarivorans SA1(T), a marine bacterium able to degrade a variety of polysaccharides.</title>
        <authorList>
            <person name="Lin S.Y."/>
            <person name="Shieh W.Y."/>
            <person name="Chen J.S."/>
            <person name="Tang S.L."/>
        </authorList>
    </citation>
    <scope>NUCLEOTIDE SEQUENCE [LARGE SCALE GENOMIC DNA]</scope>
    <source>
        <strain evidence="3">DSM 21679 / JCM 13881 / BCRC 17597 / SA1</strain>
    </source>
</reference>
<accession>K4KFS7</accession>
<feature type="chain" id="PRO_5003878288" description="DUF2946 domain-containing protein" evidence="1">
    <location>
        <begin position="25"/>
        <end position="119"/>
    </location>
</feature>
<dbReference type="eggNOG" id="ENOG503321Z">
    <property type="taxonomic scope" value="Bacteria"/>
</dbReference>
<dbReference type="EMBL" id="CP003746">
    <property type="protein sequence ID" value="AFU97796.1"/>
    <property type="molecule type" value="Genomic_DNA"/>
</dbReference>
<protein>
    <recommendedName>
        <fullName evidence="4">DUF2946 domain-containing protein</fullName>
    </recommendedName>
</protein>
<dbReference type="KEGG" id="saga:M5M_02905"/>
<feature type="signal peptide" evidence="1">
    <location>
        <begin position="1"/>
        <end position="24"/>
    </location>
</feature>
<proteinExistence type="predicted"/>
<evidence type="ECO:0000256" key="1">
    <source>
        <dbReference type="SAM" id="SignalP"/>
    </source>
</evidence>
<organism evidence="2 3">
    <name type="scientific">Simiduia agarivorans (strain DSM 21679 / JCM 13881 / BCRC 17597 / SA1)</name>
    <dbReference type="NCBI Taxonomy" id="1117647"/>
    <lineage>
        <taxon>Bacteria</taxon>
        <taxon>Pseudomonadati</taxon>
        <taxon>Pseudomonadota</taxon>
        <taxon>Gammaproteobacteria</taxon>
        <taxon>Cellvibrionales</taxon>
        <taxon>Cellvibrionaceae</taxon>
        <taxon>Simiduia</taxon>
    </lineage>
</organism>
<keyword evidence="1" id="KW-0732">Signal</keyword>
<dbReference type="AlphaFoldDB" id="K4KFS7"/>
<dbReference type="RefSeq" id="WP_015045969.1">
    <property type="nucleotide sequence ID" value="NC_018868.3"/>
</dbReference>
<name>K4KFS7_SIMAS</name>
<dbReference type="OrthoDB" id="5706406at2"/>
<dbReference type="HOGENOM" id="CLU_151733_0_0_6"/>
<dbReference type="Proteomes" id="UP000000466">
    <property type="component" value="Chromosome"/>
</dbReference>
<evidence type="ECO:0000313" key="2">
    <source>
        <dbReference type="EMBL" id="AFU97796.1"/>
    </source>
</evidence>
<gene>
    <name evidence="2" type="ordered locus">M5M_02905</name>
</gene>
<evidence type="ECO:0000313" key="3">
    <source>
        <dbReference type="Proteomes" id="UP000000466"/>
    </source>
</evidence>